<protein>
    <submittedName>
        <fullName evidence="1">Uncharacterized protein</fullName>
    </submittedName>
</protein>
<sequence length="101" mass="11620">MLTLIINWGIIFMCVRSLVKLAYCERRAEWCKPYVNASLSQTKTAQKVDCSAFTTAMKGCRPVQLSPNLVNFYRENELVGQTVWKEEEGDSELQFRLLTAH</sequence>
<proteinExistence type="predicted"/>
<dbReference type="EMBL" id="KY448244">
    <property type="protein sequence ID" value="AQT28807.1"/>
    <property type="molecule type" value="Genomic_DNA"/>
</dbReference>
<name>A0A1S6L3R2_9CAUD</name>
<keyword evidence="2" id="KW-1185">Reference proteome</keyword>
<evidence type="ECO:0000313" key="2">
    <source>
        <dbReference type="Proteomes" id="UP000221250"/>
    </source>
</evidence>
<gene>
    <name evidence="1" type="ORF">YOLOSWAG_241</name>
</gene>
<accession>A0A1S6L3R2</accession>
<dbReference type="Proteomes" id="UP000221250">
    <property type="component" value="Segment"/>
</dbReference>
<reference evidence="1 2" key="1">
    <citation type="submission" date="2017-01" db="EMBL/GenBank/DDBJ databases">
        <authorList>
            <person name="Mah S.A."/>
            <person name="Swanson W.J."/>
            <person name="Moy G.W."/>
            <person name="Vacquier V.D."/>
        </authorList>
    </citation>
    <scope>NUCLEOTIDE SEQUENCE [LARGE SCALE GENOMIC DNA]</scope>
</reference>
<evidence type="ECO:0000313" key="1">
    <source>
        <dbReference type="EMBL" id="AQT28807.1"/>
    </source>
</evidence>
<organism evidence="1 2">
    <name type="scientific">Erwinia phage vB_EamM_Yoloswag</name>
    <dbReference type="NCBI Taxonomy" id="1958956"/>
    <lineage>
        <taxon>Viruses</taxon>
        <taxon>Duplodnaviria</taxon>
        <taxon>Heunggongvirae</taxon>
        <taxon>Uroviricota</taxon>
        <taxon>Caudoviricetes</taxon>
        <taxon>Yoloswagvirus</taxon>
        <taxon>Yoloswagvirus yoloswag</taxon>
    </lineage>
</organism>